<keyword evidence="2" id="KW-1185">Reference proteome</keyword>
<accession>A0A1M2W462</accession>
<reference evidence="1 2" key="1">
    <citation type="submission" date="2016-10" db="EMBL/GenBank/DDBJ databases">
        <title>Genome sequence of the basidiomycete white-rot fungus Trametes pubescens.</title>
        <authorList>
            <person name="Makela M.R."/>
            <person name="Granchi Z."/>
            <person name="Peng M."/>
            <person name="De Vries R.P."/>
            <person name="Grigoriev I."/>
            <person name="Riley R."/>
            <person name="Hilden K."/>
        </authorList>
    </citation>
    <scope>NUCLEOTIDE SEQUENCE [LARGE SCALE GENOMIC DNA]</scope>
    <source>
        <strain evidence="1 2">FBCC735</strain>
    </source>
</reference>
<protein>
    <submittedName>
        <fullName evidence="1">Uncharacterized protein</fullName>
    </submittedName>
</protein>
<dbReference type="EMBL" id="MNAD01000276">
    <property type="protein sequence ID" value="OJT14596.1"/>
    <property type="molecule type" value="Genomic_DNA"/>
</dbReference>
<evidence type="ECO:0000313" key="1">
    <source>
        <dbReference type="EMBL" id="OJT14596.1"/>
    </source>
</evidence>
<gene>
    <name evidence="1" type="ORF">TRAPUB_8842</name>
</gene>
<dbReference type="Proteomes" id="UP000184267">
    <property type="component" value="Unassembled WGS sequence"/>
</dbReference>
<dbReference type="AlphaFoldDB" id="A0A1M2W462"/>
<name>A0A1M2W462_TRAPU</name>
<comment type="caution">
    <text evidence="1">The sequence shown here is derived from an EMBL/GenBank/DDBJ whole genome shotgun (WGS) entry which is preliminary data.</text>
</comment>
<organism evidence="1 2">
    <name type="scientific">Trametes pubescens</name>
    <name type="common">White-rot fungus</name>
    <dbReference type="NCBI Taxonomy" id="154538"/>
    <lineage>
        <taxon>Eukaryota</taxon>
        <taxon>Fungi</taxon>
        <taxon>Dikarya</taxon>
        <taxon>Basidiomycota</taxon>
        <taxon>Agaricomycotina</taxon>
        <taxon>Agaricomycetes</taxon>
        <taxon>Polyporales</taxon>
        <taxon>Polyporaceae</taxon>
        <taxon>Trametes</taxon>
    </lineage>
</organism>
<evidence type="ECO:0000313" key="2">
    <source>
        <dbReference type="Proteomes" id="UP000184267"/>
    </source>
</evidence>
<proteinExistence type="predicted"/>
<sequence length="65" mass="7314">MNPKKAAASNVWPRGVKYLEATTERKKGESPNIDMLVPEAIPMYRGNVFVAAKTSEKYLEDEMVL</sequence>